<reference evidence="14" key="2">
    <citation type="submission" date="2013-04" db="EMBL/GenBank/DDBJ databases">
        <title>Genome sequence of Pseudoalteromonas undina.</title>
        <authorList>
            <person name="Xie B.-B."/>
            <person name="Rong J.-C."/>
            <person name="Qin Q.-L."/>
            <person name="Shu Y.-L."/>
            <person name="Zhang Y.-Z."/>
        </authorList>
    </citation>
    <scope>NUCLEOTIDE SEQUENCE</scope>
    <source>
        <strain evidence="14">NCIMB 2128</strain>
    </source>
</reference>
<dbReference type="PANTHER" id="PTHR45339:SF1">
    <property type="entry name" value="HYBRID SIGNAL TRANSDUCTION HISTIDINE KINASE J"/>
    <property type="match status" value="1"/>
</dbReference>
<feature type="domain" description="Histidine kinase" evidence="11">
    <location>
        <begin position="611"/>
        <end position="831"/>
    </location>
</feature>
<dbReference type="CDD" id="cd17546">
    <property type="entry name" value="REC_hyHK_CKI1_RcsC-like"/>
    <property type="match status" value="1"/>
</dbReference>
<feature type="modified residue" description="4-aspartylphosphate" evidence="9">
    <location>
        <position position="1039"/>
    </location>
</feature>
<dbReference type="SMART" id="SM01079">
    <property type="entry name" value="CHASE"/>
    <property type="match status" value="1"/>
</dbReference>
<dbReference type="Gene3D" id="3.40.50.2300">
    <property type="match status" value="2"/>
</dbReference>
<dbReference type="Pfam" id="PF03924">
    <property type="entry name" value="CHASE"/>
    <property type="match status" value="1"/>
</dbReference>
<dbReference type="InterPro" id="IPR004358">
    <property type="entry name" value="Sig_transdc_His_kin-like_C"/>
</dbReference>
<keyword evidence="6 10" id="KW-1133">Transmembrane helix</keyword>
<dbReference type="SMART" id="SM00448">
    <property type="entry name" value="REC"/>
    <property type="match status" value="1"/>
</dbReference>
<evidence type="ECO:0000256" key="3">
    <source>
        <dbReference type="ARBA" id="ARBA00012438"/>
    </source>
</evidence>
<dbReference type="Gene3D" id="3.30.450.350">
    <property type="entry name" value="CHASE domain"/>
    <property type="match status" value="1"/>
</dbReference>
<evidence type="ECO:0000256" key="4">
    <source>
        <dbReference type="ARBA" id="ARBA00022553"/>
    </source>
</evidence>
<keyword evidence="8 10" id="KW-0472">Membrane</keyword>
<keyword evidence="7" id="KW-0902">Two-component regulatory system</keyword>
<evidence type="ECO:0000256" key="2">
    <source>
        <dbReference type="ARBA" id="ARBA00004370"/>
    </source>
</evidence>
<accession>A0ABN0NFB3</accession>
<gene>
    <name evidence="14" type="ORF">PUND_13140</name>
</gene>
<dbReference type="Gene3D" id="3.30.450.20">
    <property type="entry name" value="PAS domain"/>
    <property type="match status" value="1"/>
</dbReference>
<evidence type="ECO:0000256" key="8">
    <source>
        <dbReference type="ARBA" id="ARBA00023136"/>
    </source>
</evidence>
<dbReference type="Pfam" id="PF02518">
    <property type="entry name" value="HATPase_c"/>
    <property type="match status" value="1"/>
</dbReference>
<feature type="domain" description="Response regulatory" evidence="12">
    <location>
        <begin position="848"/>
        <end position="964"/>
    </location>
</feature>
<evidence type="ECO:0000256" key="9">
    <source>
        <dbReference type="PROSITE-ProRule" id="PRU00169"/>
    </source>
</evidence>
<evidence type="ECO:0000259" key="12">
    <source>
        <dbReference type="PROSITE" id="PS50110"/>
    </source>
</evidence>
<protein>
    <recommendedName>
        <fullName evidence="3">histidine kinase</fullName>
        <ecNumber evidence="3">2.7.13.3</ecNumber>
    </recommendedName>
</protein>
<dbReference type="Gene3D" id="1.10.287.130">
    <property type="match status" value="1"/>
</dbReference>
<evidence type="ECO:0000259" key="13">
    <source>
        <dbReference type="PROSITE" id="PS50839"/>
    </source>
</evidence>
<dbReference type="InterPro" id="IPR000014">
    <property type="entry name" value="PAS"/>
</dbReference>
<evidence type="ECO:0000256" key="1">
    <source>
        <dbReference type="ARBA" id="ARBA00000085"/>
    </source>
</evidence>
<dbReference type="Pfam" id="PF00072">
    <property type="entry name" value="Response_reg"/>
    <property type="match status" value="1"/>
</dbReference>
<keyword evidence="4 9" id="KW-0597">Phosphoprotein</keyword>
<dbReference type="InterPro" id="IPR003661">
    <property type="entry name" value="HisK_dim/P_dom"/>
</dbReference>
<feature type="modified residue" description="4-aspartylphosphate" evidence="9">
    <location>
        <position position="900"/>
    </location>
</feature>
<dbReference type="SUPFAM" id="SSF52172">
    <property type="entry name" value="CheY-like"/>
    <property type="match status" value="2"/>
</dbReference>
<evidence type="ECO:0000313" key="15">
    <source>
        <dbReference type="Proteomes" id="UP000016534"/>
    </source>
</evidence>
<dbReference type="NCBIfam" id="TIGR00229">
    <property type="entry name" value="sensory_box"/>
    <property type="match status" value="1"/>
</dbReference>
<feature type="transmembrane region" description="Helical" evidence="10">
    <location>
        <begin position="12"/>
        <end position="33"/>
    </location>
</feature>
<evidence type="ECO:0000256" key="10">
    <source>
        <dbReference type="SAM" id="Phobius"/>
    </source>
</evidence>
<feature type="domain" description="CHASE" evidence="13">
    <location>
        <begin position="110"/>
        <end position="201"/>
    </location>
</feature>
<dbReference type="InterPro" id="IPR006189">
    <property type="entry name" value="CHASE_dom"/>
</dbReference>
<evidence type="ECO:0000256" key="6">
    <source>
        <dbReference type="ARBA" id="ARBA00022989"/>
    </source>
</evidence>
<dbReference type="InterPro" id="IPR003594">
    <property type="entry name" value="HATPase_dom"/>
</dbReference>
<dbReference type="Pfam" id="PF00512">
    <property type="entry name" value="HisKA"/>
    <property type="match status" value="1"/>
</dbReference>
<dbReference type="EC" id="2.7.13.3" evidence="3"/>
<dbReference type="SUPFAM" id="SSF55874">
    <property type="entry name" value="ATPase domain of HSP90 chaperone/DNA topoisomerase II/histidine kinase"/>
    <property type="match status" value="1"/>
</dbReference>
<dbReference type="SUPFAM" id="SSF55785">
    <property type="entry name" value="PYP-like sensor domain (PAS domain)"/>
    <property type="match status" value="1"/>
</dbReference>
<dbReference type="Gene3D" id="3.30.450.40">
    <property type="match status" value="1"/>
</dbReference>
<dbReference type="EMBL" id="AHCF02000030">
    <property type="protein sequence ID" value="ERG60273.1"/>
    <property type="molecule type" value="Genomic_DNA"/>
</dbReference>
<dbReference type="PROSITE" id="PS50110">
    <property type="entry name" value="RESPONSE_REGULATORY"/>
    <property type="match status" value="2"/>
</dbReference>
<dbReference type="PROSITE" id="PS50109">
    <property type="entry name" value="HIS_KIN"/>
    <property type="match status" value="1"/>
</dbReference>
<keyword evidence="15" id="KW-1185">Reference proteome</keyword>
<keyword evidence="5 10" id="KW-0812">Transmembrane</keyword>
<dbReference type="InterPro" id="IPR036890">
    <property type="entry name" value="HATPase_C_sf"/>
</dbReference>
<evidence type="ECO:0000256" key="5">
    <source>
        <dbReference type="ARBA" id="ARBA00022692"/>
    </source>
</evidence>
<feature type="transmembrane region" description="Helical" evidence="10">
    <location>
        <begin position="263"/>
        <end position="284"/>
    </location>
</feature>
<dbReference type="Gene3D" id="3.30.565.10">
    <property type="entry name" value="Histidine kinase-like ATPase, C-terminal domain"/>
    <property type="match status" value="1"/>
</dbReference>
<evidence type="ECO:0000259" key="11">
    <source>
        <dbReference type="PROSITE" id="PS50109"/>
    </source>
</evidence>
<dbReference type="PROSITE" id="PS50839">
    <property type="entry name" value="CHASE"/>
    <property type="match status" value="1"/>
</dbReference>
<evidence type="ECO:0000256" key="7">
    <source>
        <dbReference type="ARBA" id="ARBA00023012"/>
    </source>
</evidence>
<dbReference type="SMART" id="SM00387">
    <property type="entry name" value="HATPase_c"/>
    <property type="match status" value="1"/>
</dbReference>
<dbReference type="Proteomes" id="UP000016534">
    <property type="component" value="Unassembled WGS sequence"/>
</dbReference>
<reference evidence="14" key="1">
    <citation type="journal article" date="2012" name="J. Bacteriol.">
        <title>Genome sequences of type strains of seven species of the marine bacterium Pseudoalteromonas.</title>
        <authorList>
            <person name="Xie B.B."/>
            <person name="Shu Y.L."/>
            <person name="Qin Q.L."/>
            <person name="Rong J.C."/>
            <person name="Zhang X.Y."/>
            <person name="Chen X.L."/>
            <person name="Shi M."/>
            <person name="He H.L."/>
            <person name="Zhou B.C."/>
            <person name="Zhang Y.Z."/>
        </authorList>
    </citation>
    <scope>NUCLEOTIDE SEQUENCE [LARGE SCALE GENOMIC DNA]</scope>
    <source>
        <strain evidence="14">NCIMB 2128</strain>
    </source>
</reference>
<dbReference type="CDD" id="cd00082">
    <property type="entry name" value="HisKA"/>
    <property type="match status" value="1"/>
</dbReference>
<organism evidence="14 15">
    <name type="scientific">Pseudoalteromonas undina</name>
    <dbReference type="NCBI Taxonomy" id="43660"/>
    <lineage>
        <taxon>Bacteria</taxon>
        <taxon>Pseudomonadati</taxon>
        <taxon>Pseudomonadota</taxon>
        <taxon>Gammaproteobacteria</taxon>
        <taxon>Alteromonadales</taxon>
        <taxon>Pseudoalteromonadaceae</taxon>
        <taxon>Pseudoalteromonas</taxon>
    </lineage>
</organism>
<dbReference type="SUPFAM" id="SSF55781">
    <property type="entry name" value="GAF domain-like"/>
    <property type="match status" value="1"/>
</dbReference>
<dbReference type="PRINTS" id="PR00344">
    <property type="entry name" value="BCTRLSENSOR"/>
</dbReference>
<sequence>MWQQRKSKRTSIYNFKLTFLFAISLLVITSLVLERLNYNRAKDAYRLQVLSQVSAYRAQLEATLVSNIQLIRGLAVAVAAEPNLSQTRFGQIAAPLFNTSNELRNIGAAPNMVITMTYPLKGNEKAIGLNFLENKAQRDDAIKARDTNTIVMAGPLTLVQGSEALIARVPVYLPEDQSFWGLLSVVLDLEKVYNNAGIFELQKKYTVAIQGRNGLGKQGEFFFGDPEITSQNPLEFNLNFQGGAWQLYVVPKTGWQPASSSVWPLRIVISVILSLLIFAFLLFLKMLNREHENEKMLEVMSNLAQVGAWSFDLEKKQVFWSDMTKKIFEYPLDEQPKWSSDLYYFKEGKSRDKAAELITKAVKYGESYEAELEVINAKGEVIWALIHGEAEHKNGRCIRIFGSLQNIDARKKVAIEDQKIARFNETLASLTISDHILNGKLSESKELITRAVCRALKVNTVSIRLFDKHKTQLSPIASYSQNNSDNNTPWRQQDIPDFFTTLEKKAVFSAQNAQQQACLAPLAKSYLEPSSIKAMLCVMIPAGSGSIGVVCAEQASVRAWTQNEEGFLIAIGALIGSLYSSEQRIETEAELVMAKEAAEQAVIAKSEFLASMSHEIRTPMNGVLGMLNIIQATSLDQQQRHHIKLAQSSAESLLGIINDILDFSKIEAGKLDIESIQFNLPQLLGEIVESFALKAESNNTQLILDTTHVSTSEIVCDPNRLRQILNNLIANAVKFTQNGQVLVTATIEKTLDNTTLECAIIDTGIGISFEKQKQLFDSFTQADASTTRQYGGTGLGLAIVKQLCELMGGEVSVYSLPNEGSTFTFSVNITSVIDQAFDLDCQHIQAKRILIVDNSEMNATIIEKQLTLWGADVSAVCDYKEVETYITNNQQTPPDVAIIDTSFLEPVAHPLAEKLKHFLVNSHILIMAPMSYSKSNLFYGNNEAALIFKPLTAIGLYDTLVKVTLAAQPKELALPPAINTPKKAKGHVLLVEDNKVNQVVACALLKQAELTFDIAEDGEDALTKLNQANANTYQLILMDCQMPIMDGYQATMAIREGLAGLENQTIPIIALTANAMRGDKDKCLNAGMNDYLSKPLDGPAMHAKLQQWLSAK</sequence>
<dbReference type="InterPro" id="IPR011006">
    <property type="entry name" value="CheY-like_superfamily"/>
</dbReference>
<dbReference type="InterPro" id="IPR036097">
    <property type="entry name" value="HisK_dim/P_sf"/>
</dbReference>
<dbReference type="InterPro" id="IPR035965">
    <property type="entry name" value="PAS-like_dom_sf"/>
</dbReference>
<dbReference type="InterPro" id="IPR001789">
    <property type="entry name" value="Sig_transdc_resp-reg_receiver"/>
</dbReference>
<comment type="caution">
    <text evidence="14">The sequence shown here is derived from an EMBL/GenBank/DDBJ whole genome shotgun (WGS) entry which is preliminary data.</text>
</comment>
<dbReference type="InterPro" id="IPR029016">
    <property type="entry name" value="GAF-like_dom_sf"/>
</dbReference>
<evidence type="ECO:0000313" key="14">
    <source>
        <dbReference type="EMBL" id="ERG60273.1"/>
    </source>
</evidence>
<dbReference type="InterPro" id="IPR005467">
    <property type="entry name" value="His_kinase_dom"/>
</dbReference>
<feature type="domain" description="Response regulatory" evidence="12">
    <location>
        <begin position="987"/>
        <end position="1109"/>
    </location>
</feature>
<comment type="catalytic activity">
    <reaction evidence="1">
        <text>ATP + protein L-histidine = ADP + protein N-phospho-L-histidine.</text>
        <dbReference type="EC" id="2.7.13.3"/>
    </reaction>
</comment>
<name>A0ABN0NFB3_9GAMM</name>
<dbReference type="SMART" id="SM00388">
    <property type="entry name" value="HisKA"/>
    <property type="match status" value="1"/>
</dbReference>
<proteinExistence type="predicted"/>
<dbReference type="SUPFAM" id="SSF47384">
    <property type="entry name" value="Homodimeric domain of signal transducing histidine kinase"/>
    <property type="match status" value="1"/>
</dbReference>
<dbReference type="PANTHER" id="PTHR45339">
    <property type="entry name" value="HYBRID SIGNAL TRANSDUCTION HISTIDINE KINASE J"/>
    <property type="match status" value="1"/>
</dbReference>
<comment type="subcellular location">
    <subcellularLocation>
        <location evidence="2">Membrane</location>
    </subcellularLocation>
</comment>
<dbReference type="CDD" id="cd16922">
    <property type="entry name" value="HATPase_EvgS-ArcB-TorS-like"/>
    <property type="match status" value="1"/>
</dbReference>
<dbReference type="InterPro" id="IPR042240">
    <property type="entry name" value="CHASE_sf"/>
</dbReference>